<reference evidence="2" key="1">
    <citation type="submission" date="2021-01" db="EMBL/GenBank/DDBJ databases">
        <authorList>
            <person name="Corre E."/>
            <person name="Pelletier E."/>
            <person name="Niang G."/>
            <person name="Scheremetjew M."/>
            <person name="Finn R."/>
            <person name="Kale V."/>
            <person name="Holt S."/>
            <person name="Cochrane G."/>
            <person name="Meng A."/>
            <person name="Brown T."/>
            <person name="Cohen L."/>
        </authorList>
    </citation>
    <scope>NUCLEOTIDE SEQUENCE</scope>
    <source>
        <strain evidence="2">CCMP645</strain>
    </source>
</reference>
<dbReference type="CDD" id="cd08946">
    <property type="entry name" value="SDR_e"/>
    <property type="match status" value="1"/>
</dbReference>
<dbReference type="Pfam" id="PF03992">
    <property type="entry name" value="ABM"/>
    <property type="match status" value="1"/>
</dbReference>
<dbReference type="PANTHER" id="PTHR40469:SF2">
    <property type="entry name" value="GALACTOSE-BINDING DOMAIN-LIKE SUPERFAMILY PROTEIN"/>
    <property type="match status" value="1"/>
</dbReference>
<dbReference type="InterPro" id="IPR029010">
    <property type="entry name" value="ThuA-like"/>
</dbReference>
<accession>A0A7S4C2Z4</accession>
<dbReference type="InterPro" id="IPR001509">
    <property type="entry name" value="Epimerase_deHydtase"/>
</dbReference>
<dbReference type="AlphaFoldDB" id="A0A7S4C2Z4"/>
<dbReference type="Pfam" id="PF01370">
    <property type="entry name" value="Epimerase"/>
    <property type="match status" value="1"/>
</dbReference>
<dbReference type="InterPro" id="IPR007138">
    <property type="entry name" value="ABM_dom"/>
</dbReference>
<gene>
    <name evidence="2" type="ORF">PCAR00345_LOCUS38012</name>
</gene>
<dbReference type="SUPFAM" id="SSF54909">
    <property type="entry name" value="Dimeric alpha+beta barrel"/>
    <property type="match status" value="1"/>
</dbReference>
<dbReference type="Pfam" id="PF06283">
    <property type="entry name" value="ThuA"/>
    <property type="match status" value="1"/>
</dbReference>
<dbReference type="PROSITE" id="PS51725">
    <property type="entry name" value="ABM"/>
    <property type="match status" value="1"/>
</dbReference>
<dbReference type="Gene3D" id="3.40.50.720">
    <property type="entry name" value="NAD(P)-binding Rossmann-like Domain"/>
    <property type="match status" value="1"/>
</dbReference>
<dbReference type="PANTHER" id="PTHR40469">
    <property type="entry name" value="SECRETED GLYCOSYL HYDROLASE"/>
    <property type="match status" value="1"/>
</dbReference>
<evidence type="ECO:0000259" key="1">
    <source>
        <dbReference type="PROSITE" id="PS51725"/>
    </source>
</evidence>
<dbReference type="EMBL" id="HBIZ01061198">
    <property type="protein sequence ID" value="CAE0785304.1"/>
    <property type="molecule type" value="Transcribed_RNA"/>
</dbReference>
<feature type="domain" description="ABM" evidence="1">
    <location>
        <begin position="341"/>
        <end position="427"/>
    </location>
</feature>
<dbReference type="InterPro" id="IPR005025">
    <property type="entry name" value="FMN_Rdtase-like_dom"/>
</dbReference>
<dbReference type="InterPro" id="IPR011008">
    <property type="entry name" value="Dimeric_a/b-barrel"/>
</dbReference>
<dbReference type="SUPFAM" id="SSF51735">
    <property type="entry name" value="NAD(P)-binding Rossmann-fold domains"/>
    <property type="match status" value="1"/>
</dbReference>
<dbReference type="SUPFAM" id="SSF52218">
    <property type="entry name" value="Flavoproteins"/>
    <property type="match status" value="1"/>
</dbReference>
<organism evidence="2">
    <name type="scientific">Chrysotila carterae</name>
    <name type="common">Marine alga</name>
    <name type="synonym">Syracosphaera carterae</name>
    <dbReference type="NCBI Taxonomy" id="13221"/>
    <lineage>
        <taxon>Eukaryota</taxon>
        <taxon>Haptista</taxon>
        <taxon>Haptophyta</taxon>
        <taxon>Prymnesiophyceae</taxon>
        <taxon>Isochrysidales</taxon>
        <taxon>Isochrysidaceae</taxon>
        <taxon>Chrysotila</taxon>
    </lineage>
</organism>
<dbReference type="InterPro" id="IPR029062">
    <property type="entry name" value="Class_I_gatase-like"/>
</dbReference>
<evidence type="ECO:0000313" key="2">
    <source>
        <dbReference type="EMBL" id="CAE0785304.1"/>
    </source>
</evidence>
<dbReference type="Gene3D" id="3.40.50.880">
    <property type="match status" value="1"/>
</dbReference>
<dbReference type="InterPro" id="IPR036291">
    <property type="entry name" value="NAD(P)-bd_dom_sf"/>
</dbReference>
<dbReference type="GO" id="GO:0016491">
    <property type="term" value="F:oxidoreductase activity"/>
    <property type="evidence" value="ECO:0007669"/>
    <property type="project" value="InterPro"/>
</dbReference>
<sequence>MRVLISGTTGWIGGELAKKLVAEGSTVSGVGRRPTVIDGVESLQVDIMSNDSCKQISERKYDVAVHLAGSLGWCTLEQAVDINIAGTRRFVQAAIDSGAKRIVVASSVATIGTQAPTHPPSKLPMKPDHKFEGGPWSYAFSKYSVEQLIRYMASDPAYKGIDFVLVRVGATVTDPPEIRHFDGIVNGKEVSWLVDPAACIPKPYTAAEPKVFPEDALCAVALSDQVSCLLSAVKAPLKEGVRTVACVAPKVYASDTVPELMRSWYGEEAASRIDMSYYEQPGHERDPIYDLDVGRQELGWEPKLDLLQSRPEALAAIEAKMAARAKAKADAAAAAPPMKPVNVVVVKRVPKESEEQWLRMANELAEATWKEDGCLQYEFVRGDADTFIIVEKWTSMTHLEAHFATPHFVKLVPAMDAISTTVSIDKCSDALAVNRAPRTTRILVLFDSNSTSTQQMAELVAEGARQLNHMDVRIRCVPGPDNHWDCKDVRQAYIPANFGDVLWADGVACGSPTNLGCISWRMKKFWDDMSQAGFWSRLDGKIGCSFSSVGGEAGGAELVNMAMNSIMMNYGFACFGVTDYVSFKNTLHYGAAVAKAPREEADKMACRRLGRRLAEFTGFYISHRPETHPNVASKAVDYNFWKGPIPPRSADPADLLKLNLMRFDGPVECEMLSAKALDSLPVYPATLPTDSAGKLVAGPGSGSASGGAMKLALVYTKMEDYVHGSTAAAASFVSELLTAKGWRTVVTDDAAAIEKPTAEAYDLIVLVNNSGKIFNPECEALTDHLANGRPVLGVHAALACFLDGVDAVGATPMNATCPLIRQVFGAHFLNHPPPQDGTVKMHREAGDFWRAKDMLGCIPDTFTHHDEFFNFSCNPVAEFGVTPLASVDESTYTGGTMGEQHPIVWCREYGDKNAKIFYCGLGHFSSEYTATGEKKFVAQFLRAGLKYLTGQ</sequence>
<protein>
    <recommendedName>
        <fullName evidence="1">ABM domain-containing protein</fullName>
    </recommendedName>
</protein>
<name>A0A7S4C2Z4_CHRCT</name>
<dbReference type="SUPFAM" id="SSF52317">
    <property type="entry name" value="Class I glutamine amidotransferase-like"/>
    <property type="match status" value="1"/>
</dbReference>
<dbReference type="InterPro" id="IPR029039">
    <property type="entry name" value="Flavoprotein-like_sf"/>
</dbReference>
<dbReference type="Gene3D" id="3.40.50.360">
    <property type="match status" value="1"/>
</dbReference>
<dbReference type="Pfam" id="PF03358">
    <property type="entry name" value="FMN_red"/>
    <property type="match status" value="1"/>
</dbReference>
<dbReference type="Gene3D" id="3.30.70.100">
    <property type="match status" value="1"/>
</dbReference>
<proteinExistence type="predicted"/>